<evidence type="ECO:0000313" key="2">
    <source>
        <dbReference type="EMBL" id="UYU17503.1"/>
    </source>
</evidence>
<dbReference type="GeneID" id="4846457"/>
<dbReference type="AlphaFoldDB" id="A0AAX3E5R1"/>
<keyword evidence="1" id="KW-0812">Transmembrane</keyword>
<keyword evidence="3" id="KW-1185">Reference proteome</keyword>
<gene>
    <name evidence="2" type="ORF">OH143_07235</name>
</gene>
<accession>A0AAX3E5R1</accession>
<organism evidence="2 3">
    <name type="scientific">Methanoculleus submarinus</name>
    <dbReference type="NCBI Taxonomy" id="204050"/>
    <lineage>
        <taxon>Archaea</taxon>
        <taxon>Methanobacteriati</taxon>
        <taxon>Methanobacteriota</taxon>
        <taxon>Stenosarchaea group</taxon>
        <taxon>Methanomicrobia</taxon>
        <taxon>Methanomicrobiales</taxon>
        <taxon>Methanomicrobiaceae</taxon>
        <taxon>Methanoculleus</taxon>
    </lineage>
</organism>
<evidence type="ECO:0000313" key="3">
    <source>
        <dbReference type="Proteomes" id="UP001156196"/>
    </source>
</evidence>
<keyword evidence="1" id="KW-1133">Transmembrane helix</keyword>
<sequence>MTAERVFTVAQKEFTDQITGWRFLVILALFLAIALVGTYSGVGSYERDLDRYSQQLAAMDDRLDGPERMMPVKPPVEGVYSSMLRS</sequence>
<protein>
    <submittedName>
        <fullName evidence="2">Uncharacterized protein</fullName>
    </submittedName>
</protein>
<evidence type="ECO:0000256" key="1">
    <source>
        <dbReference type="SAM" id="Phobius"/>
    </source>
</evidence>
<proteinExistence type="predicted"/>
<dbReference type="KEGG" id="msum:OH143_07235"/>
<dbReference type="EMBL" id="CP109831">
    <property type="protein sequence ID" value="UYU17503.1"/>
    <property type="molecule type" value="Genomic_DNA"/>
</dbReference>
<dbReference type="GeneID" id="76730673"/>
<keyword evidence="1" id="KW-0472">Membrane</keyword>
<dbReference type="RefSeq" id="WP_011842945.1">
    <property type="nucleotide sequence ID" value="NZ_CP109831.1"/>
</dbReference>
<dbReference type="Proteomes" id="UP001156196">
    <property type="component" value="Chromosome"/>
</dbReference>
<name>A0AAX3E5R1_9EURY</name>
<feature type="transmembrane region" description="Helical" evidence="1">
    <location>
        <begin position="20"/>
        <end position="42"/>
    </location>
</feature>
<reference evidence="2" key="1">
    <citation type="submission" date="2022-10" db="EMBL/GenBank/DDBJ databases">
        <title>Complete genome of Methanoculleus submarinus DSM 15122.</title>
        <authorList>
            <person name="Chen S.-C."/>
            <person name="Lai S.-J."/>
            <person name="You Y.-T."/>
        </authorList>
    </citation>
    <scope>NUCLEOTIDE SEQUENCE</scope>
    <source>
        <strain evidence="2">DSM 15122</strain>
    </source>
</reference>